<comment type="caution">
    <text evidence="7">The sequence shown here is derived from an EMBL/GenBank/DDBJ whole genome shotgun (WGS) entry which is preliminary data.</text>
</comment>
<dbReference type="AlphaFoldDB" id="A0A9W6BRM3"/>
<evidence type="ECO:0000256" key="1">
    <source>
        <dbReference type="ARBA" id="ARBA00009183"/>
    </source>
</evidence>
<evidence type="ECO:0000256" key="4">
    <source>
        <dbReference type="ARBA" id="ARBA00023002"/>
    </source>
</evidence>
<protein>
    <recommendedName>
        <fullName evidence="5">Flavin-containing monooxygenase</fullName>
        <ecNumber evidence="5">1.-.-.-</ecNumber>
    </recommendedName>
</protein>
<dbReference type="GO" id="GO:0050660">
    <property type="term" value="F:flavin adenine dinucleotide binding"/>
    <property type="evidence" value="ECO:0007669"/>
    <property type="project" value="InterPro"/>
</dbReference>
<dbReference type="InterPro" id="IPR050346">
    <property type="entry name" value="FMO-like"/>
</dbReference>
<organism evidence="7 8">
    <name type="scientific">Pleodorina starrii</name>
    <dbReference type="NCBI Taxonomy" id="330485"/>
    <lineage>
        <taxon>Eukaryota</taxon>
        <taxon>Viridiplantae</taxon>
        <taxon>Chlorophyta</taxon>
        <taxon>core chlorophytes</taxon>
        <taxon>Chlorophyceae</taxon>
        <taxon>CS clade</taxon>
        <taxon>Chlamydomonadales</taxon>
        <taxon>Volvocaceae</taxon>
        <taxon>Pleodorina</taxon>
    </lineage>
</organism>
<evidence type="ECO:0000256" key="2">
    <source>
        <dbReference type="ARBA" id="ARBA00022630"/>
    </source>
</evidence>
<dbReference type="Proteomes" id="UP001165080">
    <property type="component" value="Unassembled WGS sequence"/>
</dbReference>
<evidence type="ECO:0000256" key="3">
    <source>
        <dbReference type="ARBA" id="ARBA00022827"/>
    </source>
</evidence>
<evidence type="ECO:0000256" key="5">
    <source>
        <dbReference type="RuleBase" id="RU361177"/>
    </source>
</evidence>
<dbReference type="GO" id="GO:0004499">
    <property type="term" value="F:N,N-dimethylaniline monooxygenase activity"/>
    <property type="evidence" value="ECO:0007669"/>
    <property type="project" value="InterPro"/>
</dbReference>
<dbReference type="InterPro" id="IPR020946">
    <property type="entry name" value="Flavin_mOase-like"/>
</dbReference>
<evidence type="ECO:0000313" key="8">
    <source>
        <dbReference type="Proteomes" id="UP001165080"/>
    </source>
</evidence>
<keyword evidence="2 5" id="KW-0285">Flavoprotein</keyword>
<dbReference type="PANTHER" id="PTHR23023">
    <property type="entry name" value="DIMETHYLANILINE MONOOXYGENASE"/>
    <property type="match status" value="1"/>
</dbReference>
<dbReference type="InterPro" id="IPR036188">
    <property type="entry name" value="FAD/NAD-bd_sf"/>
</dbReference>
<reference evidence="7 8" key="1">
    <citation type="journal article" date="2023" name="Commun. Biol.">
        <title>Reorganization of the ancestral sex-determining regions during the evolution of trioecy in Pleodorina starrii.</title>
        <authorList>
            <person name="Takahashi K."/>
            <person name="Suzuki S."/>
            <person name="Kawai-Toyooka H."/>
            <person name="Yamamoto K."/>
            <person name="Hamaji T."/>
            <person name="Ootsuki R."/>
            <person name="Yamaguchi H."/>
            <person name="Kawachi M."/>
            <person name="Higashiyama T."/>
            <person name="Nozaki H."/>
        </authorList>
    </citation>
    <scope>NUCLEOTIDE SEQUENCE [LARGE SCALE GENOMIC DNA]</scope>
    <source>
        <strain evidence="7 8">NIES-4479</strain>
    </source>
</reference>
<comment type="cofactor">
    <cofactor evidence="5">
        <name>FAD</name>
        <dbReference type="ChEBI" id="CHEBI:57692"/>
    </cofactor>
</comment>
<comment type="similarity">
    <text evidence="1 5">Belongs to the FMO family.</text>
</comment>
<dbReference type="EC" id="1.-.-.-" evidence="5"/>
<evidence type="ECO:0000256" key="6">
    <source>
        <dbReference type="SAM" id="MobiDB-lite"/>
    </source>
</evidence>
<dbReference type="Pfam" id="PF00743">
    <property type="entry name" value="FMO-like"/>
    <property type="match status" value="3"/>
</dbReference>
<evidence type="ECO:0000313" key="7">
    <source>
        <dbReference type="EMBL" id="GLC56964.1"/>
    </source>
</evidence>
<dbReference type="PRINTS" id="PR00419">
    <property type="entry name" value="ADXRDTASE"/>
</dbReference>
<keyword evidence="4 5" id="KW-0560">Oxidoreductase</keyword>
<keyword evidence="5" id="KW-0503">Monooxygenase</keyword>
<keyword evidence="8" id="KW-1185">Reference proteome</keyword>
<dbReference type="GO" id="GO:0050661">
    <property type="term" value="F:NADP binding"/>
    <property type="evidence" value="ECO:0007669"/>
    <property type="project" value="InterPro"/>
</dbReference>
<gene>
    <name evidence="7" type="primary">PLEST003136</name>
    <name evidence="7" type="ORF">PLESTB_001168300</name>
</gene>
<proteinExistence type="inferred from homology"/>
<dbReference type="SUPFAM" id="SSF51905">
    <property type="entry name" value="FAD/NAD(P)-binding domain"/>
    <property type="match status" value="1"/>
</dbReference>
<accession>A0A9W6BRM3</accession>
<feature type="region of interest" description="Disordered" evidence="6">
    <location>
        <begin position="182"/>
        <end position="210"/>
    </location>
</feature>
<sequence>MSSHSSAGAPRLSRRVAVIGAGAAGLVAARELRSEGHDVTVLEQSPYVGGVWRYDPRTEAEDLLGVNPDRCRVHGSMYEKLRTNLPRELMSFLDFPFDSAFLGPNYSSDPRRFCGHAEVLGYLDAFADRFELRPLVRTHTRVLSVETAAEAAQAEAGAQPTPAAAELGAAAEAGPGWVVTSQRLAGHGPETGGAQSHGQGAVGGSGGAAEASAVSAGNSAAGAGQGQSAASAAPAAVDRELYDAVVVCNGHYSEPRLPYVRGMSRDVGGRSDGAFPGQQLHSHNYRSAGEWRGKVVLVVGASNSGEDISRELSAGGAARVLLSAWSWKNDAWGADAAPYGPGGNIYRFPMVSELHTDGSATFADGRVEGPIDAVIYCTGYRYSFPFLRGAAAAAARVEDNCVGPLWLHMLPPDPRLAPGLSFVGLPWKVVPFPQFQLQSKLIARLLSGRVQLPSREQMDADIAAHFEAMQTQGLPMRYVHMQGQQQFTYNDLLVRLCGPDVAPLPRWRAELNRIIGAYKRERPEDYRDVNLATTSPDAAAALAAAAEDVAKQVELITGHRSGRLCASGEHVGVEATFGASPGTVSPGRSYLPRSLPAKKTSHHLQAGHLAQLGRY</sequence>
<keyword evidence="3 5" id="KW-0274">FAD</keyword>
<dbReference type="Gene3D" id="3.50.50.60">
    <property type="entry name" value="FAD/NAD(P)-binding domain"/>
    <property type="match status" value="3"/>
</dbReference>
<name>A0A9W6BRM3_9CHLO</name>
<dbReference type="EMBL" id="BRXU01000017">
    <property type="protein sequence ID" value="GLC56964.1"/>
    <property type="molecule type" value="Genomic_DNA"/>
</dbReference>